<evidence type="ECO:0000256" key="1">
    <source>
        <dbReference type="ARBA" id="ARBA00000085"/>
    </source>
</evidence>
<dbReference type="PANTHER" id="PTHR24422">
    <property type="entry name" value="CHEMOTAXIS PROTEIN METHYLTRANSFERASE"/>
    <property type="match status" value="1"/>
</dbReference>
<keyword evidence="3" id="KW-0378">Hydrolase</keyword>
<evidence type="ECO:0000259" key="5">
    <source>
        <dbReference type="PROSITE" id="PS50109"/>
    </source>
</evidence>
<dbReference type="Proteomes" id="UP000321301">
    <property type="component" value="Unassembled WGS sequence"/>
</dbReference>
<dbReference type="InterPro" id="IPR022642">
    <property type="entry name" value="CheR_C"/>
</dbReference>
<dbReference type="GO" id="GO:0000155">
    <property type="term" value="F:phosphorelay sensor kinase activity"/>
    <property type="evidence" value="ECO:0007669"/>
    <property type="project" value="InterPro"/>
</dbReference>
<dbReference type="Gene3D" id="3.30.565.10">
    <property type="entry name" value="Histidine kinase-like ATPase, C-terminal domain"/>
    <property type="match status" value="1"/>
</dbReference>
<evidence type="ECO:0000256" key="2">
    <source>
        <dbReference type="ARBA" id="ARBA00012438"/>
    </source>
</evidence>
<dbReference type="SMART" id="SM00138">
    <property type="entry name" value="MeTrc"/>
    <property type="match status" value="1"/>
</dbReference>
<dbReference type="Pfam" id="PF03705">
    <property type="entry name" value="CheR_N"/>
    <property type="match status" value="1"/>
</dbReference>
<dbReference type="Gene3D" id="3.40.50.150">
    <property type="entry name" value="Vaccinia Virus protein VP39"/>
    <property type="match status" value="1"/>
</dbReference>
<dbReference type="PROSITE" id="PS50123">
    <property type="entry name" value="CHER"/>
    <property type="match status" value="1"/>
</dbReference>
<comment type="caution">
    <text evidence="8">The sequence shown here is derived from an EMBL/GenBank/DDBJ whole genome shotgun (WGS) entry which is preliminary data.</text>
</comment>
<evidence type="ECO:0000256" key="4">
    <source>
        <dbReference type="SAM" id="Coils"/>
    </source>
</evidence>
<comment type="catalytic activity">
    <reaction evidence="1">
        <text>ATP + protein L-histidine = ADP + protein N-phospho-L-histidine.</text>
        <dbReference type="EC" id="2.7.13.3"/>
    </reaction>
</comment>
<dbReference type="InterPro" id="IPR000673">
    <property type="entry name" value="Sig_transdc_resp-reg_Me-estase"/>
</dbReference>
<feature type="domain" description="CheR-type methyltransferase" evidence="7">
    <location>
        <begin position="206"/>
        <end position="446"/>
    </location>
</feature>
<dbReference type="PROSITE" id="PS50122">
    <property type="entry name" value="CHEB"/>
    <property type="match status" value="1"/>
</dbReference>
<feature type="active site" evidence="3">
    <location>
        <position position="14"/>
    </location>
</feature>
<dbReference type="SUPFAM" id="SSF53335">
    <property type="entry name" value="S-adenosyl-L-methionine-dependent methyltransferases"/>
    <property type="match status" value="1"/>
</dbReference>
<reference evidence="8 9" key="1">
    <citation type="submission" date="2019-07" db="EMBL/GenBank/DDBJ databases">
        <title>Whole genome shotgun sequence of Cyclobacterium qasimii NBRC 106168.</title>
        <authorList>
            <person name="Hosoyama A."/>
            <person name="Uohara A."/>
            <person name="Ohji S."/>
            <person name="Ichikawa N."/>
        </authorList>
    </citation>
    <scope>NUCLEOTIDE SEQUENCE [LARGE SCALE GENOMIC DNA]</scope>
    <source>
        <strain evidence="8 9">NBRC 106168</strain>
    </source>
</reference>
<keyword evidence="3" id="KW-0145">Chemotaxis</keyword>
<dbReference type="GO" id="GO:0008757">
    <property type="term" value="F:S-adenosylmethionine-dependent methyltransferase activity"/>
    <property type="evidence" value="ECO:0007669"/>
    <property type="project" value="InterPro"/>
</dbReference>
<dbReference type="SMART" id="SM00387">
    <property type="entry name" value="HATPase_c"/>
    <property type="match status" value="1"/>
</dbReference>
<dbReference type="EC" id="2.7.13.3" evidence="2"/>
<feature type="coiled-coil region" evidence="4">
    <location>
        <begin position="640"/>
        <end position="716"/>
    </location>
</feature>
<dbReference type="PANTHER" id="PTHR24422:SF10">
    <property type="entry name" value="CHEMOTAXIS PROTEIN METHYLTRANSFERASE 2"/>
    <property type="match status" value="1"/>
</dbReference>
<dbReference type="Pfam" id="PF02518">
    <property type="entry name" value="HATPase_c"/>
    <property type="match status" value="1"/>
</dbReference>
<dbReference type="InterPro" id="IPR022641">
    <property type="entry name" value="CheR_N"/>
</dbReference>
<dbReference type="SUPFAM" id="SSF55874">
    <property type="entry name" value="ATPase domain of HSP90 chaperone/DNA topoisomerase II/histidine kinase"/>
    <property type="match status" value="1"/>
</dbReference>
<dbReference type="Pfam" id="PF00512">
    <property type="entry name" value="HisKA"/>
    <property type="match status" value="1"/>
</dbReference>
<dbReference type="Pfam" id="PF01739">
    <property type="entry name" value="CheR"/>
    <property type="match status" value="1"/>
</dbReference>
<evidence type="ECO:0000259" key="6">
    <source>
        <dbReference type="PROSITE" id="PS50122"/>
    </source>
</evidence>
<protein>
    <recommendedName>
        <fullName evidence="2">histidine kinase</fullName>
        <ecNumber evidence="2">2.7.13.3</ecNumber>
    </recommendedName>
</protein>
<dbReference type="GO" id="GO:0008984">
    <property type="term" value="F:protein-glutamate methylesterase activity"/>
    <property type="evidence" value="ECO:0007669"/>
    <property type="project" value="InterPro"/>
</dbReference>
<dbReference type="GO" id="GO:0006935">
    <property type="term" value="P:chemotaxis"/>
    <property type="evidence" value="ECO:0007669"/>
    <property type="project" value="UniProtKB-UniRule"/>
</dbReference>
<sequence>MDKNEMYIIAIGASAGGMEAIHLLFDHTPEDGVSYVIIQHLSPDHRSFMAELLAKHSKLKIFVAENDMDIKPNCVYLMPKGKNMTIQHRRLIMTDSYAIQPNMAIDIFLNSLAEDQRDKSIAVILSGAGSDGTKGIAAIKKFGGMVIVQDPVSAKFNGMPTSAIQSGNADVILAPELIPNEIIAYLKRDQLVNNFVELTDNDVLALDDILDLIEQQTPLDFTDYKRPTILRRIAIQMAYHKVTTLEAYLVFLKANPPEIAILAQQFLISVTKFFRDKEAFEILSEKVIPEIIQSKLVVDSLKVWVVGCATGEEAYSMAILIREHLTLLKKDLEVKIFASDIDKSALRHASKGVYAASIASDVSEERLDKFFIKNENTYTVRGNIRKMVIFADHDIVKQPPYGKIDLISCRNLLIYMNPILQKRILASIHFCLNLGGYLFIGPSESLGELKKSFQEIDKKWKIYKSRAPALNLRDTTYNTPALNPQRVNPALDSRRPKAVLANILSESINQTFLEVSGYEAAICVDSDFMIVQSLGNYEKYLLPKLFNFNLLEMLPEELSIATSTTLRKSQEINKKVLLKEVKFKKDKTTQSVNVFVVPISADPTLINAVSLVLFSEGIETNEDENEAEHFQIEKHTQSYLGDLRIELAETKRQLKLANDSLDVSQDNISSYGEELISSNEEMQSTNEELQSVNEELQTVNNEYQFKIKELAELNDDLNNYFKSTTIGQLFVDKKLVVRKFTPSSVKHVNLKESDVGRSLSDISTNIKFANLLEDINEVIATSKVCDKEIQTVDDRWYQMIIMPYVRQQDNQNDGVVITFNDITELKMVQEKLYKINEDQGNFIYSASHDLKSPLANISGLIDFLKEAHDPEGISVNEIADLIGVAISKLKETINELSVIVRIENEINEVELINVNKLFEEVKLSIKDKLTEAKGKINIDLQVPEITFSKKNLRSIIFNLLSNSLKYRSPDRDLELTIKTEQSDEYIILSVQDNGLGLDPNNINDIFLKFSRKHNHVEGSGIGLYLVDRIITNSGGKIEVESELGKGTIFKVYFKQ</sequence>
<dbReference type="Gene3D" id="3.30.450.20">
    <property type="entry name" value="PAS domain"/>
    <property type="match status" value="1"/>
</dbReference>
<evidence type="ECO:0000313" key="8">
    <source>
        <dbReference type="EMBL" id="GEO22776.1"/>
    </source>
</evidence>
<dbReference type="InterPro" id="IPR035965">
    <property type="entry name" value="PAS-like_dom_sf"/>
</dbReference>
<evidence type="ECO:0000256" key="3">
    <source>
        <dbReference type="PROSITE-ProRule" id="PRU00050"/>
    </source>
</evidence>
<proteinExistence type="predicted"/>
<dbReference type="InterPro" id="IPR050903">
    <property type="entry name" value="Bact_Chemotaxis_MeTrfase"/>
</dbReference>
<dbReference type="Pfam" id="PF13596">
    <property type="entry name" value="PAS_10"/>
    <property type="match status" value="1"/>
</dbReference>
<dbReference type="InterPro" id="IPR036097">
    <property type="entry name" value="HisK_dim/P_sf"/>
</dbReference>
<dbReference type="InterPro" id="IPR005467">
    <property type="entry name" value="His_kinase_dom"/>
</dbReference>
<dbReference type="Gene3D" id="3.40.50.180">
    <property type="entry name" value="Methylesterase CheB, C-terminal domain"/>
    <property type="match status" value="1"/>
</dbReference>
<dbReference type="InterPro" id="IPR000780">
    <property type="entry name" value="CheR_MeTrfase"/>
</dbReference>
<dbReference type="AlphaFoldDB" id="A0A512CF26"/>
<feature type="active site" evidence="3">
    <location>
        <position position="40"/>
    </location>
</feature>
<dbReference type="PROSITE" id="PS50109">
    <property type="entry name" value="HIS_KIN"/>
    <property type="match status" value="1"/>
</dbReference>
<evidence type="ECO:0000313" key="9">
    <source>
        <dbReference type="Proteomes" id="UP000321301"/>
    </source>
</evidence>
<dbReference type="InterPro" id="IPR003594">
    <property type="entry name" value="HATPase_dom"/>
</dbReference>
<dbReference type="SUPFAM" id="SSF47384">
    <property type="entry name" value="Homodimeric domain of signal transducing histidine kinase"/>
    <property type="match status" value="1"/>
</dbReference>
<dbReference type="RefSeq" id="WP_020892019.1">
    <property type="nucleotide sequence ID" value="NZ_BJYV01000017.1"/>
</dbReference>
<dbReference type="CDD" id="cd02440">
    <property type="entry name" value="AdoMet_MTases"/>
    <property type="match status" value="1"/>
</dbReference>
<organism evidence="8 9">
    <name type="scientific">Cyclobacterium qasimii</name>
    <dbReference type="NCBI Taxonomy" id="1350429"/>
    <lineage>
        <taxon>Bacteria</taxon>
        <taxon>Pseudomonadati</taxon>
        <taxon>Bacteroidota</taxon>
        <taxon>Cytophagia</taxon>
        <taxon>Cytophagales</taxon>
        <taxon>Cyclobacteriaceae</taxon>
        <taxon>Cyclobacterium</taxon>
    </lineage>
</organism>
<dbReference type="CDD" id="cd16434">
    <property type="entry name" value="CheB-CheR_fusion"/>
    <property type="match status" value="1"/>
</dbReference>
<dbReference type="Pfam" id="PF01339">
    <property type="entry name" value="CheB_methylest"/>
    <property type="match status" value="1"/>
</dbReference>
<feature type="active site" evidence="3">
    <location>
        <position position="131"/>
    </location>
</feature>
<dbReference type="EMBL" id="BJYV01000017">
    <property type="protein sequence ID" value="GEO22776.1"/>
    <property type="molecule type" value="Genomic_DNA"/>
</dbReference>
<dbReference type="SUPFAM" id="SSF55785">
    <property type="entry name" value="PYP-like sensor domain (PAS domain)"/>
    <property type="match status" value="1"/>
</dbReference>
<gene>
    <name evidence="8" type="ORF">CQA01_33100</name>
</gene>
<dbReference type="SUPFAM" id="SSF47757">
    <property type="entry name" value="Chemotaxis receptor methyltransferase CheR, N-terminal domain"/>
    <property type="match status" value="1"/>
</dbReference>
<dbReference type="GO" id="GO:0000156">
    <property type="term" value="F:phosphorelay response regulator activity"/>
    <property type="evidence" value="ECO:0007669"/>
    <property type="project" value="InterPro"/>
</dbReference>
<dbReference type="GO" id="GO:0005737">
    <property type="term" value="C:cytoplasm"/>
    <property type="evidence" value="ECO:0007669"/>
    <property type="project" value="InterPro"/>
</dbReference>
<name>A0A512CF26_9BACT</name>
<feature type="domain" description="CheB-type methylesterase" evidence="6">
    <location>
        <begin position="8"/>
        <end position="189"/>
    </location>
</feature>
<evidence type="ECO:0000259" key="7">
    <source>
        <dbReference type="PROSITE" id="PS50123"/>
    </source>
</evidence>
<dbReference type="SMART" id="SM00388">
    <property type="entry name" value="HisKA"/>
    <property type="match status" value="1"/>
</dbReference>
<dbReference type="InterPro" id="IPR035909">
    <property type="entry name" value="CheB_C"/>
</dbReference>
<keyword evidence="4" id="KW-0175">Coiled coil</keyword>
<dbReference type="SUPFAM" id="SSF52738">
    <property type="entry name" value="Methylesterase CheB, C-terminal domain"/>
    <property type="match status" value="1"/>
</dbReference>
<dbReference type="InterPro" id="IPR029063">
    <property type="entry name" value="SAM-dependent_MTases_sf"/>
</dbReference>
<dbReference type="Gene3D" id="1.10.287.130">
    <property type="match status" value="1"/>
</dbReference>
<dbReference type="PRINTS" id="PR00996">
    <property type="entry name" value="CHERMTFRASE"/>
</dbReference>
<dbReference type="CDD" id="cd00082">
    <property type="entry name" value="HisKA"/>
    <property type="match status" value="1"/>
</dbReference>
<dbReference type="InterPro" id="IPR036890">
    <property type="entry name" value="HATPase_C_sf"/>
</dbReference>
<feature type="domain" description="Histidine kinase" evidence="5">
    <location>
        <begin position="845"/>
        <end position="1055"/>
    </location>
</feature>
<dbReference type="InterPro" id="IPR003661">
    <property type="entry name" value="HisK_dim/P_dom"/>
</dbReference>
<keyword evidence="9" id="KW-1185">Reference proteome</keyword>
<accession>A0A512CF26</accession>